<comment type="caution">
    <text evidence="5">The sequence shown here is derived from an EMBL/GenBank/DDBJ whole genome shotgun (WGS) entry which is preliminary data.</text>
</comment>
<feature type="DNA-binding region" description="OmpR/PhoB-type" evidence="2">
    <location>
        <begin position="17"/>
        <end position="116"/>
    </location>
</feature>
<dbReference type="GO" id="GO:0000160">
    <property type="term" value="P:phosphorelay signal transduction system"/>
    <property type="evidence" value="ECO:0007669"/>
    <property type="project" value="InterPro"/>
</dbReference>
<dbReference type="Pfam" id="PF18500">
    <property type="entry name" value="CadC_C1"/>
    <property type="match status" value="1"/>
</dbReference>
<keyword evidence="3" id="KW-0812">Transmembrane</keyword>
<dbReference type="InterPro" id="IPR040970">
    <property type="entry name" value="CadC_C1"/>
</dbReference>
<keyword evidence="3" id="KW-0472">Membrane</keyword>
<keyword evidence="1 2" id="KW-0238">DNA-binding</keyword>
<sequence>MRSTISSLPFGNFFMQSFRVQVGDWLVTPSANRISYQDQHILLEPRLIDLLVYFAHHPDEVLSRDEIINNVWNRSIVTNHVVTQSISKLRNSLRNGNNSGQEYIVTIPKRGYKLTAVVSWRNEPIIISNPDHDDENERDKTTIIQSAAPAPKKGLSFRKRRRKVEKHNLNMMFWSWFVFLMSLSSVVALVMMSMLNSQPMVTKSNILLNPRDIDIRFEPGNTCNNWALQEDYAFSLGEIITSSLNTFSTFMAHDKTAYHVNESSFAGKTLSMKFINKRHYRSQQCFMLVQLIDNADNSVMLSKRYFITNNNLISVQQDLLNNLSSVLMLPWSEEFQKKQKLFSSLQNSTLMQYYRARRLIAEGTVEN</sequence>
<accession>A0A5Y5TB70</accession>
<dbReference type="InterPro" id="IPR016032">
    <property type="entry name" value="Sig_transdc_resp-reg_C-effctor"/>
</dbReference>
<organism evidence="5">
    <name type="scientific">Salmonella enterica</name>
    <name type="common">Salmonella choleraesuis</name>
    <dbReference type="NCBI Taxonomy" id="28901"/>
    <lineage>
        <taxon>Bacteria</taxon>
        <taxon>Pseudomonadati</taxon>
        <taxon>Pseudomonadota</taxon>
        <taxon>Gammaproteobacteria</taxon>
        <taxon>Enterobacterales</taxon>
        <taxon>Enterobacteriaceae</taxon>
        <taxon>Salmonella</taxon>
    </lineage>
</organism>
<feature type="domain" description="OmpR/PhoB-type" evidence="4">
    <location>
        <begin position="17"/>
        <end position="116"/>
    </location>
</feature>
<evidence type="ECO:0000256" key="3">
    <source>
        <dbReference type="SAM" id="Phobius"/>
    </source>
</evidence>
<dbReference type="NCBIfam" id="NF007540">
    <property type="entry name" value="PRK10153.1"/>
    <property type="match status" value="1"/>
</dbReference>
<dbReference type="Pfam" id="PF00486">
    <property type="entry name" value="Trans_reg_C"/>
    <property type="match status" value="1"/>
</dbReference>
<gene>
    <name evidence="5" type="ORF">FRL26_08785</name>
</gene>
<dbReference type="GO" id="GO:0006355">
    <property type="term" value="P:regulation of DNA-templated transcription"/>
    <property type="evidence" value="ECO:0007669"/>
    <property type="project" value="InterPro"/>
</dbReference>
<evidence type="ECO:0000256" key="1">
    <source>
        <dbReference type="ARBA" id="ARBA00023125"/>
    </source>
</evidence>
<dbReference type="InterPro" id="IPR036388">
    <property type="entry name" value="WH-like_DNA-bd_sf"/>
</dbReference>
<dbReference type="Gene3D" id="3.40.50.11830">
    <property type="match status" value="1"/>
</dbReference>
<dbReference type="Gene3D" id="1.10.10.10">
    <property type="entry name" value="Winged helix-like DNA-binding domain superfamily/Winged helix DNA-binding domain"/>
    <property type="match status" value="1"/>
</dbReference>
<reference evidence="5" key="1">
    <citation type="submission" date="2019-08" db="EMBL/GenBank/DDBJ databases">
        <authorList>
            <consortium name="PulseNet: The National Subtyping Network for Foodborne Disease Surveillance"/>
            <person name="Tarr C.L."/>
            <person name="Trees E."/>
            <person name="Katz L.S."/>
            <person name="Carleton-Romer H.A."/>
            <person name="Stroika S."/>
            <person name="Kucerova Z."/>
            <person name="Roache K.F."/>
            <person name="Sabol A.L."/>
            <person name="Besser J."/>
            <person name="Gerner-Smidt P."/>
        </authorList>
    </citation>
    <scope>NUCLEOTIDE SEQUENCE</scope>
    <source>
        <strain evidence="5">PNUSAS086289</strain>
    </source>
</reference>
<dbReference type="CDD" id="cd00383">
    <property type="entry name" value="trans_reg_C"/>
    <property type="match status" value="1"/>
</dbReference>
<keyword evidence="3" id="KW-1133">Transmembrane helix</keyword>
<dbReference type="EMBL" id="AAJCCP010000007">
    <property type="protein sequence ID" value="ECK5213781.1"/>
    <property type="molecule type" value="Genomic_DNA"/>
</dbReference>
<dbReference type="InterPro" id="IPR001867">
    <property type="entry name" value="OmpR/PhoB-type_DNA-bd"/>
</dbReference>
<name>A0A5Y5TB70_SALER</name>
<proteinExistence type="predicted"/>
<dbReference type="AlphaFoldDB" id="A0A5Y5TB70"/>
<dbReference type="PROSITE" id="PS51755">
    <property type="entry name" value="OMPR_PHOB"/>
    <property type="match status" value="1"/>
</dbReference>
<evidence type="ECO:0000313" key="5">
    <source>
        <dbReference type="EMBL" id="ECK5213781.1"/>
    </source>
</evidence>
<dbReference type="SUPFAM" id="SSF46894">
    <property type="entry name" value="C-terminal effector domain of the bipartite response regulators"/>
    <property type="match status" value="1"/>
</dbReference>
<dbReference type="GO" id="GO:0003677">
    <property type="term" value="F:DNA binding"/>
    <property type="evidence" value="ECO:0007669"/>
    <property type="project" value="UniProtKB-UniRule"/>
</dbReference>
<evidence type="ECO:0000259" key="4">
    <source>
        <dbReference type="PROSITE" id="PS51755"/>
    </source>
</evidence>
<protein>
    <submittedName>
        <fullName evidence="5">CadC family transcriptional regulator</fullName>
    </submittedName>
</protein>
<dbReference type="SMART" id="SM00862">
    <property type="entry name" value="Trans_reg_C"/>
    <property type="match status" value="1"/>
</dbReference>
<feature type="transmembrane region" description="Helical" evidence="3">
    <location>
        <begin position="169"/>
        <end position="195"/>
    </location>
</feature>
<evidence type="ECO:0000256" key="2">
    <source>
        <dbReference type="PROSITE-ProRule" id="PRU01091"/>
    </source>
</evidence>